<dbReference type="EMBL" id="SLXA01000002">
    <property type="protein sequence ID" value="TCO85763.1"/>
    <property type="molecule type" value="Genomic_DNA"/>
</dbReference>
<keyword evidence="5" id="KW-0456">Lyase</keyword>
<protein>
    <submittedName>
        <fullName evidence="9">UPF0755 protein</fullName>
    </submittedName>
</protein>
<feature type="compositionally biased region" description="Polar residues" evidence="7">
    <location>
        <begin position="133"/>
        <end position="146"/>
    </location>
</feature>
<dbReference type="AlphaFoldDB" id="A0A4R2LHN6"/>
<dbReference type="GO" id="GO:0071555">
    <property type="term" value="P:cell wall organization"/>
    <property type="evidence" value="ECO:0007669"/>
    <property type="project" value="UniProtKB-KW"/>
</dbReference>
<dbReference type="RefSeq" id="WP_132088510.1">
    <property type="nucleotide sequence ID" value="NZ_JANKAQ010000001.1"/>
</dbReference>
<dbReference type="InterPro" id="IPR003770">
    <property type="entry name" value="MLTG-like"/>
</dbReference>
<proteinExistence type="predicted"/>
<reference evidence="9 10" key="1">
    <citation type="submission" date="2019-03" db="EMBL/GenBank/DDBJ databases">
        <title>Genomic Encyclopedia of Type Strains, Phase IV (KMG-IV): sequencing the most valuable type-strain genomes for metagenomic binning, comparative biology and taxonomic classification.</title>
        <authorList>
            <person name="Goeker M."/>
        </authorList>
    </citation>
    <scope>NUCLEOTIDE SEQUENCE [LARGE SCALE GENOMIC DNA]</scope>
    <source>
        <strain evidence="9 10">DSM 28559</strain>
    </source>
</reference>
<feature type="region of interest" description="Disordered" evidence="7">
    <location>
        <begin position="120"/>
        <end position="153"/>
    </location>
</feature>
<gene>
    <name evidence="9" type="ORF">EV212_10278</name>
</gene>
<evidence type="ECO:0000256" key="8">
    <source>
        <dbReference type="SAM" id="Phobius"/>
    </source>
</evidence>
<evidence type="ECO:0000256" key="4">
    <source>
        <dbReference type="ARBA" id="ARBA00023136"/>
    </source>
</evidence>
<accession>A0A4R2LHN6</accession>
<feature type="transmembrane region" description="Helical" evidence="8">
    <location>
        <begin position="6"/>
        <end position="26"/>
    </location>
</feature>
<evidence type="ECO:0000256" key="5">
    <source>
        <dbReference type="ARBA" id="ARBA00023239"/>
    </source>
</evidence>
<keyword evidence="2 8" id="KW-0812">Transmembrane</keyword>
<dbReference type="OrthoDB" id="9810667at2"/>
<sequence length="153" mass="16485">MKKVISTILGLGVNIIIYVVAIFILFRAGAFAYEFSYEVFGEPVVSEYADEEIRIEIKDGDGSKTVAKKLKDAGAINSEWAFILKSRLSKANLMPGVYVVKASMSADDMIELMGDAENSVVKQPTAEELETGSAESQESGESTSDTGEGENGQ</sequence>
<dbReference type="Proteomes" id="UP000295711">
    <property type="component" value="Unassembled WGS sequence"/>
</dbReference>
<evidence type="ECO:0000256" key="3">
    <source>
        <dbReference type="ARBA" id="ARBA00022989"/>
    </source>
</evidence>
<dbReference type="Pfam" id="PF02618">
    <property type="entry name" value="YceG"/>
    <property type="match status" value="1"/>
</dbReference>
<comment type="caution">
    <text evidence="9">The sequence shown here is derived from an EMBL/GenBank/DDBJ whole genome shotgun (WGS) entry which is preliminary data.</text>
</comment>
<dbReference type="PANTHER" id="PTHR30518">
    <property type="entry name" value="ENDOLYTIC MUREIN TRANSGLYCOSYLASE"/>
    <property type="match status" value="1"/>
</dbReference>
<organism evidence="9 10">
    <name type="scientific">Frisingicoccus caecimuris</name>
    <dbReference type="NCBI Taxonomy" id="1796636"/>
    <lineage>
        <taxon>Bacteria</taxon>
        <taxon>Bacillati</taxon>
        <taxon>Bacillota</taxon>
        <taxon>Clostridia</taxon>
        <taxon>Lachnospirales</taxon>
        <taxon>Lachnospiraceae</taxon>
        <taxon>Frisingicoccus</taxon>
    </lineage>
</organism>
<keyword evidence="4 8" id="KW-0472">Membrane</keyword>
<evidence type="ECO:0000313" key="10">
    <source>
        <dbReference type="Proteomes" id="UP000295711"/>
    </source>
</evidence>
<keyword evidence="3 8" id="KW-1133">Transmembrane helix</keyword>
<dbReference type="GO" id="GO:0016829">
    <property type="term" value="F:lyase activity"/>
    <property type="evidence" value="ECO:0007669"/>
    <property type="project" value="UniProtKB-KW"/>
</dbReference>
<dbReference type="Gene3D" id="3.30.1490.480">
    <property type="entry name" value="Endolytic murein transglycosylase"/>
    <property type="match status" value="1"/>
</dbReference>
<evidence type="ECO:0000256" key="2">
    <source>
        <dbReference type="ARBA" id="ARBA00022692"/>
    </source>
</evidence>
<evidence type="ECO:0000256" key="7">
    <source>
        <dbReference type="SAM" id="MobiDB-lite"/>
    </source>
</evidence>
<keyword evidence="10" id="KW-1185">Reference proteome</keyword>
<evidence type="ECO:0000256" key="1">
    <source>
        <dbReference type="ARBA" id="ARBA00022475"/>
    </source>
</evidence>
<name>A0A4R2LHN6_9FIRM</name>
<evidence type="ECO:0000313" key="9">
    <source>
        <dbReference type="EMBL" id="TCO85763.1"/>
    </source>
</evidence>
<evidence type="ECO:0000256" key="6">
    <source>
        <dbReference type="ARBA" id="ARBA00023316"/>
    </source>
</evidence>
<dbReference type="PANTHER" id="PTHR30518:SF2">
    <property type="entry name" value="ENDOLYTIC MUREIN TRANSGLYCOSYLASE"/>
    <property type="match status" value="1"/>
</dbReference>
<keyword evidence="1" id="KW-1003">Cell membrane</keyword>
<keyword evidence="6" id="KW-0961">Cell wall biogenesis/degradation</keyword>